<evidence type="ECO:0000313" key="4">
    <source>
        <dbReference type="EMBL" id="KAK9803217.1"/>
    </source>
</evidence>
<dbReference type="InterPro" id="IPR013087">
    <property type="entry name" value="Znf_C2H2_type"/>
</dbReference>
<sequence length="131" mass="14714">MTEVVEPDFPGFALNLRRANRPDQRDNPAVDWSSVKVPPAFCRPCKRRFNSQQTLLQHERDSARHAHTDEAAAAILKLEAYAKHKDHGHAFCCVCWLSFETTDDLLQHLSESADHTDSDSGTPCKPAAGFR</sequence>
<dbReference type="EMBL" id="JALJOQ010000061">
    <property type="protein sequence ID" value="KAK9803217.1"/>
    <property type="molecule type" value="Genomic_DNA"/>
</dbReference>
<keyword evidence="1" id="KW-0863">Zinc-finger</keyword>
<name>A0AAW1P4G8_9CHLO</name>
<feature type="region of interest" description="Disordered" evidence="2">
    <location>
        <begin position="112"/>
        <end position="131"/>
    </location>
</feature>
<evidence type="ECO:0000256" key="2">
    <source>
        <dbReference type="SAM" id="MobiDB-lite"/>
    </source>
</evidence>
<dbReference type="GO" id="GO:0008270">
    <property type="term" value="F:zinc ion binding"/>
    <property type="evidence" value="ECO:0007669"/>
    <property type="project" value="UniProtKB-KW"/>
</dbReference>
<dbReference type="Proteomes" id="UP001465755">
    <property type="component" value="Unassembled WGS sequence"/>
</dbReference>
<reference evidence="4 5" key="1">
    <citation type="journal article" date="2024" name="Nat. Commun.">
        <title>Phylogenomics reveals the evolutionary origins of lichenization in chlorophyte algae.</title>
        <authorList>
            <person name="Puginier C."/>
            <person name="Libourel C."/>
            <person name="Otte J."/>
            <person name="Skaloud P."/>
            <person name="Haon M."/>
            <person name="Grisel S."/>
            <person name="Petersen M."/>
            <person name="Berrin J.G."/>
            <person name="Delaux P.M."/>
            <person name="Dal Grande F."/>
            <person name="Keller J."/>
        </authorList>
    </citation>
    <scope>NUCLEOTIDE SEQUENCE [LARGE SCALE GENOMIC DNA]</scope>
    <source>
        <strain evidence="4 5">SAG 2036</strain>
    </source>
</reference>
<feature type="domain" description="C2H2-type" evidence="3">
    <location>
        <begin position="40"/>
        <end position="72"/>
    </location>
</feature>
<gene>
    <name evidence="4" type="ORF">WJX73_004812</name>
</gene>
<comment type="caution">
    <text evidence="4">The sequence shown here is derived from an EMBL/GenBank/DDBJ whole genome shotgun (WGS) entry which is preliminary data.</text>
</comment>
<keyword evidence="1" id="KW-0479">Metal-binding</keyword>
<dbReference type="AlphaFoldDB" id="A0AAW1P4G8"/>
<keyword evidence="5" id="KW-1185">Reference proteome</keyword>
<evidence type="ECO:0000259" key="3">
    <source>
        <dbReference type="PROSITE" id="PS50157"/>
    </source>
</evidence>
<organism evidence="4 5">
    <name type="scientific">Symbiochloris irregularis</name>
    <dbReference type="NCBI Taxonomy" id="706552"/>
    <lineage>
        <taxon>Eukaryota</taxon>
        <taxon>Viridiplantae</taxon>
        <taxon>Chlorophyta</taxon>
        <taxon>core chlorophytes</taxon>
        <taxon>Trebouxiophyceae</taxon>
        <taxon>Trebouxiales</taxon>
        <taxon>Trebouxiaceae</taxon>
        <taxon>Symbiochloris</taxon>
    </lineage>
</organism>
<evidence type="ECO:0000313" key="5">
    <source>
        <dbReference type="Proteomes" id="UP001465755"/>
    </source>
</evidence>
<dbReference type="PROSITE" id="PS50157">
    <property type="entry name" value="ZINC_FINGER_C2H2_2"/>
    <property type="match status" value="1"/>
</dbReference>
<keyword evidence="1" id="KW-0862">Zinc</keyword>
<accession>A0AAW1P4G8</accession>
<proteinExistence type="predicted"/>
<protein>
    <recommendedName>
        <fullName evidence="3">C2H2-type domain-containing protein</fullName>
    </recommendedName>
</protein>
<evidence type="ECO:0000256" key="1">
    <source>
        <dbReference type="PROSITE-ProRule" id="PRU00042"/>
    </source>
</evidence>